<dbReference type="EMBL" id="WHYR01000042">
    <property type="protein sequence ID" value="MQL53217.1"/>
    <property type="molecule type" value="Genomic_DNA"/>
</dbReference>
<keyword evidence="2" id="KW-1185">Reference proteome</keyword>
<gene>
    <name evidence="1" type="ORF">GFC01_13305</name>
</gene>
<dbReference type="OrthoDB" id="104542at2"/>
<evidence type="ECO:0008006" key="3">
    <source>
        <dbReference type="Google" id="ProtNLM"/>
    </source>
</evidence>
<dbReference type="InterPro" id="IPR043504">
    <property type="entry name" value="Peptidase_S1_PA_chymotrypsin"/>
</dbReference>
<dbReference type="SUPFAM" id="SSF50494">
    <property type="entry name" value="Trypsin-like serine proteases"/>
    <property type="match status" value="1"/>
</dbReference>
<dbReference type="AlphaFoldDB" id="A0A6N7IUU9"/>
<comment type="caution">
    <text evidence="1">The sequence shown here is derived from an EMBL/GenBank/DDBJ whole genome shotgun (WGS) entry which is preliminary data.</text>
</comment>
<organism evidence="1 2">
    <name type="scientific">Desulfofundulus thermobenzoicus</name>
    <dbReference type="NCBI Taxonomy" id="29376"/>
    <lineage>
        <taxon>Bacteria</taxon>
        <taxon>Bacillati</taxon>
        <taxon>Bacillota</taxon>
        <taxon>Clostridia</taxon>
        <taxon>Eubacteriales</taxon>
        <taxon>Peptococcaceae</taxon>
        <taxon>Desulfofundulus</taxon>
    </lineage>
</organism>
<accession>A0A6N7IUU9</accession>
<protein>
    <recommendedName>
        <fullName evidence="3">Serine protease</fullName>
    </recommendedName>
</protein>
<dbReference type="RefSeq" id="WP_152947696.1">
    <property type="nucleotide sequence ID" value="NZ_WHYR01000042.1"/>
</dbReference>
<dbReference type="Gene3D" id="2.40.10.10">
    <property type="entry name" value="Trypsin-like serine proteases"/>
    <property type="match status" value="1"/>
</dbReference>
<dbReference type="InterPro" id="IPR009003">
    <property type="entry name" value="Peptidase_S1_PA"/>
</dbReference>
<sequence>MEKHLRALHKSREALLKLPNVVGVGVGLKQVGGESTGDYALIIFVGKKIPPAGLSRAQQVPHRIEGLKTDVVEIGRVRLLDLRTRRERPARPGMSIGHYRVTAGTFGAVVRDRASGEKLILSNNHILANATDGRDGRAAVGDPILQPAPYDGGREGDRIATLLRFAPLQRSVRETDCPAATAVIRMANMLVHAVRPHYDLKMVKRQRAGNAIDAALARPVSPDLIDDDILEVGRVNAVAGVAPGQEIMKSGRTSGLSRGKVMAVGVTLEVEIIDNERAWFVDQVVTDMASSPGDSGSLVVDGQKRAVGLLFAGSDKYTIFNRMETVLSRLEVDIETAPGV</sequence>
<name>A0A6N7IUU9_9FIRM</name>
<reference evidence="1 2" key="1">
    <citation type="submission" date="2019-10" db="EMBL/GenBank/DDBJ databases">
        <title>Comparative genomics of sulfur disproportionating microorganisms.</title>
        <authorList>
            <person name="Ward L.M."/>
            <person name="Bertran E."/>
            <person name="Johnston D."/>
        </authorList>
    </citation>
    <scope>NUCLEOTIDE SEQUENCE [LARGE SCALE GENOMIC DNA]</scope>
    <source>
        <strain evidence="1 2">DSM 14055</strain>
    </source>
</reference>
<evidence type="ECO:0000313" key="2">
    <source>
        <dbReference type="Proteomes" id="UP000441717"/>
    </source>
</evidence>
<evidence type="ECO:0000313" key="1">
    <source>
        <dbReference type="EMBL" id="MQL53217.1"/>
    </source>
</evidence>
<proteinExistence type="predicted"/>
<dbReference type="Proteomes" id="UP000441717">
    <property type="component" value="Unassembled WGS sequence"/>
</dbReference>